<evidence type="ECO:0000256" key="5">
    <source>
        <dbReference type="ARBA" id="ARBA00023136"/>
    </source>
</evidence>
<evidence type="ECO:0000256" key="2">
    <source>
        <dbReference type="ARBA" id="ARBA00022692"/>
    </source>
</evidence>
<keyword evidence="2 8" id="KW-0812">Transmembrane</keyword>
<evidence type="ECO:0000256" key="1">
    <source>
        <dbReference type="ARBA" id="ARBA00004141"/>
    </source>
</evidence>
<keyword evidence="9" id="KW-0716">Sensory transduction</keyword>
<dbReference type="InterPro" id="IPR017452">
    <property type="entry name" value="GPCR_Rhodpsn_7TM"/>
</dbReference>
<dbReference type="PROSITE" id="PS50262">
    <property type="entry name" value="G_PROTEIN_RECEP_F1_2"/>
    <property type="match status" value="1"/>
</dbReference>
<feature type="transmembrane region" description="Helical" evidence="9">
    <location>
        <begin position="200"/>
        <end position="226"/>
    </location>
</feature>
<keyword evidence="3 9" id="KW-1133">Transmembrane helix</keyword>
<organism evidence="11 12">
    <name type="scientific">Ranitomeya imitator</name>
    <name type="common">mimic poison frog</name>
    <dbReference type="NCBI Taxonomy" id="111125"/>
    <lineage>
        <taxon>Eukaryota</taxon>
        <taxon>Metazoa</taxon>
        <taxon>Chordata</taxon>
        <taxon>Craniata</taxon>
        <taxon>Vertebrata</taxon>
        <taxon>Euteleostomi</taxon>
        <taxon>Amphibia</taxon>
        <taxon>Batrachia</taxon>
        <taxon>Anura</taxon>
        <taxon>Neobatrachia</taxon>
        <taxon>Hyloidea</taxon>
        <taxon>Dendrobatidae</taxon>
        <taxon>Dendrobatinae</taxon>
        <taxon>Ranitomeya</taxon>
    </lineage>
</organism>
<comment type="subcellular location">
    <subcellularLocation>
        <location evidence="9">Cell membrane</location>
        <topology evidence="9">Multi-pass membrane protein</topology>
    </subcellularLocation>
    <subcellularLocation>
        <location evidence="1">Membrane</location>
        <topology evidence="1">Multi-pass membrane protein</topology>
    </subcellularLocation>
</comment>
<keyword evidence="5 9" id="KW-0472">Membrane</keyword>
<feature type="transmembrane region" description="Helical" evidence="9">
    <location>
        <begin position="272"/>
        <end position="292"/>
    </location>
</feature>
<comment type="caution">
    <text evidence="11">The sequence shown here is derived from an EMBL/GenBank/DDBJ whole genome shotgun (WGS) entry which is preliminary data.</text>
</comment>
<accession>A0ABN9L5D2</accession>
<feature type="transmembrane region" description="Helical" evidence="9">
    <location>
        <begin position="26"/>
        <end position="48"/>
    </location>
</feature>
<dbReference type="Pfam" id="PF13853">
    <property type="entry name" value="7tm_4"/>
    <property type="match status" value="1"/>
</dbReference>
<feature type="transmembrane region" description="Helical" evidence="9">
    <location>
        <begin position="99"/>
        <end position="120"/>
    </location>
</feature>
<protein>
    <recommendedName>
        <fullName evidence="9">Olfactory receptor</fullName>
    </recommendedName>
</protein>
<keyword evidence="4 8" id="KW-0297">G-protein coupled receptor</keyword>
<evidence type="ECO:0000313" key="12">
    <source>
        <dbReference type="Proteomes" id="UP001176940"/>
    </source>
</evidence>
<proteinExistence type="inferred from homology"/>
<comment type="similarity">
    <text evidence="8">Belongs to the G-protein coupled receptor 1 family.</text>
</comment>
<gene>
    <name evidence="11" type="ORF">RIMI_LOCUS4302310</name>
</gene>
<dbReference type="PROSITE" id="PS00237">
    <property type="entry name" value="G_PROTEIN_RECEP_F1_1"/>
    <property type="match status" value="1"/>
</dbReference>
<evidence type="ECO:0000256" key="4">
    <source>
        <dbReference type="ARBA" id="ARBA00023040"/>
    </source>
</evidence>
<dbReference type="InterPro" id="IPR000276">
    <property type="entry name" value="GPCR_Rhodpsn"/>
</dbReference>
<evidence type="ECO:0000259" key="10">
    <source>
        <dbReference type="PROSITE" id="PS50262"/>
    </source>
</evidence>
<name>A0ABN9L5D2_9NEOB</name>
<dbReference type="Proteomes" id="UP001176940">
    <property type="component" value="Unassembled WGS sequence"/>
</dbReference>
<dbReference type="PANTHER" id="PTHR48018">
    <property type="entry name" value="OLFACTORY RECEPTOR"/>
    <property type="match status" value="1"/>
</dbReference>
<feature type="domain" description="G-protein coupled receptors family 1 profile" evidence="10">
    <location>
        <begin position="41"/>
        <end position="290"/>
    </location>
</feature>
<keyword evidence="7 8" id="KW-0807">Transducer</keyword>
<sequence length="313" mass="34922">METNNRTHVEVFSFAGITDDVTLGPVLFVLFLKVYLVSLVGNLGMVALVLKTPKLHTPMYFFLSHLSVVDLLYSTIITPKMLTDLISMKKTISFTGCTLQFFFFAAMAATEAFLLSSMSYDRYAAICHPLHYITIMTKKKCWCLVVISFVIGFLQSSAQTGCAFSLDFCRSNHIAHFYCDVPPLLKLSCSDTFTCNMVTIFIISSCGIGSFLSILVSYTFIVSSILHMKSAASRQKAFSTCSAHLTSVSILYGSVFFVYLRSPTSDFGERDKVVSVFYTVIMPMLNPLIYSMRNQEVKSVLMGTAPRTRKLVN</sequence>
<evidence type="ECO:0000256" key="7">
    <source>
        <dbReference type="ARBA" id="ARBA00023224"/>
    </source>
</evidence>
<evidence type="ECO:0000256" key="3">
    <source>
        <dbReference type="ARBA" id="ARBA00022989"/>
    </source>
</evidence>
<evidence type="ECO:0000256" key="6">
    <source>
        <dbReference type="ARBA" id="ARBA00023170"/>
    </source>
</evidence>
<evidence type="ECO:0000256" key="8">
    <source>
        <dbReference type="RuleBase" id="RU000688"/>
    </source>
</evidence>
<feature type="transmembrane region" description="Helical" evidence="9">
    <location>
        <begin position="238"/>
        <end position="260"/>
    </location>
</feature>
<dbReference type="Gene3D" id="1.20.1070.10">
    <property type="entry name" value="Rhodopsin 7-helix transmembrane proteins"/>
    <property type="match status" value="1"/>
</dbReference>
<reference evidence="11" key="1">
    <citation type="submission" date="2023-07" db="EMBL/GenBank/DDBJ databases">
        <authorList>
            <person name="Stuckert A."/>
        </authorList>
    </citation>
    <scope>NUCLEOTIDE SEQUENCE</scope>
</reference>
<feature type="transmembrane region" description="Helical" evidence="9">
    <location>
        <begin position="60"/>
        <end position="79"/>
    </location>
</feature>
<evidence type="ECO:0000256" key="9">
    <source>
        <dbReference type="RuleBase" id="RU363047"/>
    </source>
</evidence>
<dbReference type="EMBL" id="CAUEEQ010006846">
    <property type="protein sequence ID" value="CAJ0930595.1"/>
    <property type="molecule type" value="Genomic_DNA"/>
</dbReference>
<dbReference type="InterPro" id="IPR000725">
    <property type="entry name" value="Olfact_rcpt"/>
</dbReference>
<feature type="transmembrane region" description="Helical" evidence="9">
    <location>
        <begin position="141"/>
        <end position="158"/>
    </location>
</feature>
<dbReference type="SUPFAM" id="SSF81321">
    <property type="entry name" value="Family A G protein-coupled receptor-like"/>
    <property type="match status" value="1"/>
</dbReference>
<keyword evidence="6 8" id="KW-0675">Receptor</keyword>
<keyword evidence="9" id="KW-1003">Cell membrane</keyword>
<keyword evidence="9" id="KW-0552">Olfaction</keyword>
<evidence type="ECO:0000313" key="11">
    <source>
        <dbReference type="EMBL" id="CAJ0930595.1"/>
    </source>
</evidence>
<dbReference type="CDD" id="cd15230">
    <property type="entry name" value="7tmA_OR5-like"/>
    <property type="match status" value="1"/>
</dbReference>
<keyword evidence="12" id="KW-1185">Reference proteome</keyword>
<dbReference type="PRINTS" id="PR00237">
    <property type="entry name" value="GPCRRHODOPSN"/>
</dbReference>
<dbReference type="PRINTS" id="PR00245">
    <property type="entry name" value="OLFACTORYR"/>
</dbReference>